<dbReference type="RefSeq" id="WP_153129637.1">
    <property type="nucleotide sequence ID" value="NZ_VZCW01000403.1"/>
</dbReference>
<accession>A0AA90ZN21</accession>
<reference evidence="2" key="1">
    <citation type="submission" date="2019-09" db="EMBL/GenBank/DDBJ databases">
        <title>Distinct polysaccharide growth profiles of human intestinal Prevotella copri isolates.</title>
        <authorList>
            <person name="Fehlner-Peach H."/>
            <person name="Magnabosco C."/>
            <person name="Raghavan V."/>
            <person name="Scher J.U."/>
            <person name="Tett A."/>
            <person name="Cox L.M."/>
            <person name="Gottsegen C."/>
            <person name="Watters A."/>
            <person name="Wiltshire- Gordon J.D."/>
            <person name="Segata N."/>
            <person name="Bonneau R."/>
            <person name="Littman D.R."/>
        </authorList>
    </citation>
    <scope>NUCLEOTIDE SEQUENCE [LARGE SCALE GENOMIC DNA]</scope>
    <source>
        <strain evidence="2">iAQ1179</strain>
    </source>
</reference>
<dbReference type="Proteomes" id="UP000442105">
    <property type="component" value="Unassembled WGS sequence"/>
</dbReference>
<protein>
    <submittedName>
        <fullName evidence="1">Uncharacterized protein</fullName>
    </submittedName>
</protein>
<comment type="caution">
    <text evidence="1">The sequence shown here is derived from an EMBL/GenBank/DDBJ whole genome shotgun (WGS) entry which is preliminary data.</text>
</comment>
<dbReference type="AlphaFoldDB" id="A0AA90ZN21"/>
<organism evidence="1 2">
    <name type="scientific">Segatella copri</name>
    <dbReference type="NCBI Taxonomy" id="165179"/>
    <lineage>
        <taxon>Bacteria</taxon>
        <taxon>Pseudomonadati</taxon>
        <taxon>Bacteroidota</taxon>
        <taxon>Bacteroidia</taxon>
        <taxon>Bacteroidales</taxon>
        <taxon>Prevotellaceae</taxon>
        <taxon>Segatella</taxon>
    </lineage>
</organism>
<proteinExistence type="predicted"/>
<evidence type="ECO:0000313" key="1">
    <source>
        <dbReference type="EMBL" id="MQN14330.1"/>
    </source>
</evidence>
<evidence type="ECO:0000313" key="2">
    <source>
        <dbReference type="Proteomes" id="UP000442105"/>
    </source>
</evidence>
<gene>
    <name evidence="1" type="ORF">F7D95_16375</name>
</gene>
<dbReference type="EMBL" id="VZCW01000403">
    <property type="protein sequence ID" value="MQN14330.1"/>
    <property type="molecule type" value="Genomic_DNA"/>
</dbReference>
<sequence length="104" mass="12254">MNIIRVTKTSRNRVDAIFTGYQYLFFHADFGLVAVAKREMNGIQAENNFVIMRSEQISEEMIKSTIEKNESTFNNRLNKFFFSNEDNKPQHTLPYIVDVKLENR</sequence>
<name>A0AA90ZN21_9BACT</name>